<keyword evidence="1" id="KW-0732">Signal</keyword>
<feature type="chain" id="PRO_5044009884" evidence="1">
    <location>
        <begin position="23"/>
        <end position="84"/>
    </location>
</feature>
<dbReference type="AlphaFoldDB" id="A0AAV0I1J5"/>
<dbReference type="EMBL" id="CAMGYJ010000003">
    <property type="protein sequence ID" value="CAI0390802.1"/>
    <property type="molecule type" value="Genomic_DNA"/>
</dbReference>
<comment type="caution">
    <text evidence="2">The sequence shown here is derived from an EMBL/GenBank/DDBJ whole genome shotgun (WGS) entry which is preliminary data.</text>
</comment>
<evidence type="ECO:0000313" key="3">
    <source>
        <dbReference type="Proteomes" id="UP001154282"/>
    </source>
</evidence>
<name>A0AAV0I1J5_9ROSI</name>
<evidence type="ECO:0000313" key="2">
    <source>
        <dbReference type="EMBL" id="CAI0390802.1"/>
    </source>
</evidence>
<keyword evidence="3" id="KW-1185">Reference proteome</keyword>
<reference evidence="2" key="1">
    <citation type="submission" date="2022-08" db="EMBL/GenBank/DDBJ databases">
        <authorList>
            <person name="Gutierrez-Valencia J."/>
        </authorList>
    </citation>
    <scope>NUCLEOTIDE SEQUENCE</scope>
</reference>
<accession>A0AAV0I1J5</accession>
<sequence>MHFPSSIFLFWLLSPAAVELRAKESDDLRWRRRWAVEGRDKYLDGSIAGKAWGGKGKLQAMLEKLIKLNTTSGMHHTMVRFLNA</sequence>
<evidence type="ECO:0000256" key="1">
    <source>
        <dbReference type="SAM" id="SignalP"/>
    </source>
</evidence>
<organism evidence="2 3">
    <name type="scientific">Linum tenue</name>
    <dbReference type="NCBI Taxonomy" id="586396"/>
    <lineage>
        <taxon>Eukaryota</taxon>
        <taxon>Viridiplantae</taxon>
        <taxon>Streptophyta</taxon>
        <taxon>Embryophyta</taxon>
        <taxon>Tracheophyta</taxon>
        <taxon>Spermatophyta</taxon>
        <taxon>Magnoliopsida</taxon>
        <taxon>eudicotyledons</taxon>
        <taxon>Gunneridae</taxon>
        <taxon>Pentapetalae</taxon>
        <taxon>rosids</taxon>
        <taxon>fabids</taxon>
        <taxon>Malpighiales</taxon>
        <taxon>Linaceae</taxon>
        <taxon>Linum</taxon>
    </lineage>
</organism>
<gene>
    <name evidence="2" type="ORF">LITE_LOCUS6879</name>
</gene>
<feature type="signal peptide" evidence="1">
    <location>
        <begin position="1"/>
        <end position="22"/>
    </location>
</feature>
<dbReference type="Proteomes" id="UP001154282">
    <property type="component" value="Unassembled WGS sequence"/>
</dbReference>
<proteinExistence type="predicted"/>
<protein>
    <submittedName>
        <fullName evidence="2">Uncharacterized protein</fullName>
    </submittedName>
</protein>